<dbReference type="Gene3D" id="3.10.10.10">
    <property type="entry name" value="HIV Type 1 Reverse Transcriptase, subunit A, domain 1"/>
    <property type="match status" value="1"/>
</dbReference>
<dbReference type="Proteomes" id="UP001059041">
    <property type="component" value="Linkage Group LG6"/>
</dbReference>
<dbReference type="GO" id="GO:0004190">
    <property type="term" value="F:aspartic-type endopeptidase activity"/>
    <property type="evidence" value="ECO:0007669"/>
    <property type="project" value="UniProtKB-KW"/>
</dbReference>
<evidence type="ECO:0000256" key="7">
    <source>
        <dbReference type="ARBA" id="ARBA00022722"/>
    </source>
</evidence>
<comment type="caution">
    <text evidence="23">The sequence shown here is derived from an EMBL/GenBank/DDBJ whole genome shotgun (WGS) entry which is preliminary data.</text>
</comment>
<dbReference type="Pfam" id="PF00078">
    <property type="entry name" value="RVT_1"/>
    <property type="match status" value="1"/>
</dbReference>
<keyword evidence="15" id="KW-0239">DNA-directed DNA polymerase</keyword>
<dbReference type="InterPro" id="IPR016197">
    <property type="entry name" value="Chromo-like_dom_sf"/>
</dbReference>
<dbReference type="InterPro" id="IPR043128">
    <property type="entry name" value="Rev_trsase/Diguanyl_cyclase"/>
</dbReference>
<evidence type="ECO:0000256" key="12">
    <source>
        <dbReference type="ARBA" id="ARBA00022842"/>
    </source>
</evidence>
<keyword evidence="24" id="KW-1185">Reference proteome</keyword>
<dbReference type="PROSITE" id="PS50994">
    <property type="entry name" value="INTEGRASE"/>
    <property type="match status" value="1"/>
</dbReference>
<keyword evidence="5" id="KW-0808">Transferase</keyword>
<evidence type="ECO:0000256" key="10">
    <source>
        <dbReference type="ARBA" id="ARBA00022759"/>
    </source>
</evidence>
<dbReference type="InterPro" id="IPR041373">
    <property type="entry name" value="RT_RNaseH"/>
</dbReference>
<keyword evidence="4" id="KW-0645">Protease</keyword>
<evidence type="ECO:0000256" key="3">
    <source>
        <dbReference type="ARBA" id="ARBA00012180"/>
    </source>
</evidence>
<dbReference type="Pfam" id="PF24626">
    <property type="entry name" value="SH3_Tf2-1"/>
    <property type="match status" value="1"/>
</dbReference>
<evidence type="ECO:0000256" key="18">
    <source>
        <dbReference type="ARBA" id="ARBA00039658"/>
    </source>
</evidence>
<dbReference type="PROSITE" id="PS50013">
    <property type="entry name" value="CHROMO_2"/>
    <property type="match status" value="1"/>
</dbReference>
<feature type="domain" description="Chromo" evidence="20">
    <location>
        <begin position="1044"/>
        <end position="1102"/>
    </location>
</feature>
<sequence>MASLFDRSVRGDEAAAQLSRLSQGRSSVTDYSIKFQTLAAACEWNEGALRARFLDGLNNTIADEIAALEAPRDMETLTNLCLRIENRISVRRRRRPSPTSWRSSEFDPPKSPSAPTPLEEPMQLGRSRLTPAQKQQRVIEGLCFYCGKPDHQVTAFDLTGVPEEYHDLRTVFSKSRATSLPPHRPYDCAIDLLPGTSPPKGRLYSLSCPEREAMDKYINESLQAGLIRHSSSPAGAGFFFVQKRDGSLRPCIDYRGLNEITVKNKYPLPLMSTAFELLQGARVFTKLDLRNAYHLVRIREGDEWKTAFNTPSGHYEYLVLPFGLTNAPAVFQGLINAKLSDMINQFVFVYMDDILIFSPSLQEHSQHVREVLQRLLENQLFIKAEKCKFHADTVSFLGHVLSPRGIEPDSSKIKAVDEWPVPDSRKALQRFLGFANFYRRFIRGFGQIAAPLTALTSTKVLFRWNPQAQVAFDNLKSRFVSAPVLCFPDPERQFIVEVDDSDVGIGAVLSQRSCGDEKVHPCAYYSHRLSPAERNYDIGNRELLAVRLALGEWRHWLEGAAQPFLVWTDHKKLEYVRSAKRLSSRQARWALFFGRFNFSLSYRPGSKNVKPDALSRLFEAPGRELTADAILPKGVVVGAVSWALERRVEEAGRGEQVPRECPAGRLFVPAALRPEVLQWGHSSKFFGHPGVRGTLASVRQRFWWPSLATDVGQFVLACPICAQCKPSHRPPAGLLRPLPIPSRPWSHIAMDFVTGLPPSGGNTVILTVVDRFSKAAHFIPLPKLPSTRETSQLLVDHVFRLHGLPVDVVSDRGPQFTSRFWKEFCRQIGASASLSSGFHPQTNGQCERANQDLGRKLRCLTSHNPCSWSQQLSWVEYAHNSLPVSSSGMSPFECSVGYQPPLFPSQEPEAAVPSALAFVRRCRRTWTRARGVLARTSQRTKAAADRHRISPPPYVCGQRVWLSTKDLPLRAPSKKLAPRFIGPYRIMKVVNPVAVWLKLPHNLGRVHPVFHVSRVKPAVTSHLNPASSRPVPPPPRLVDGSPAYTVRRLLDVRRHGRGFQYLVDWEGYGAEERCWVPSRDVLDRSLVVDFHRRRALQDPDHSFRTSTVQSRSAAPASRVPRLFVADLRTGPSTLL</sequence>
<dbReference type="AlphaFoldDB" id="A0A9W8C651"/>
<comment type="similarity">
    <text evidence="2">Belongs to the beta type-B retroviral polymerase family. HERV class-II K(HML-2) pol subfamily.</text>
</comment>
<keyword evidence="10" id="KW-0255">Endonuclease</keyword>
<dbReference type="InterPro" id="IPR000477">
    <property type="entry name" value="RT_dom"/>
</dbReference>
<keyword evidence="13" id="KW-0229">DNA integration</keyword>
<keyword evidence="17" id="KW-0233">DNA recombination</keyword>
<reference evidence="23" key="1">
    <citation type="submission" date="2021-02" db="EMBL/GenBank/DDBJ databases">
        <title>Comparative genomics reveals that relaxation of natural selection precedes convergent phenotypic evolution of cavefish.</title>
        <authorList>
            <person name="Peng Z."/>
        </authorList>
    </citation>
    <scope>NUCLEOTIDE SEQUENCE</scope>
    <source>
        <tissue evidence="23">Muscle</tissue>
    </source>
</reference>
<organism evidence="23 24">
    <name type="scientific">Triplophysa rosa</name>
    <name type="common">Cave loach</name>
    <dbReference type="NCBI Taxonomy" id="992332"/>
    <lineage>
        <taxon>Eukaryota</taxon>
        <taxon>Metazoa</taxon>
        <taxon>Chordata</taxon>
        <taxon>Craniata</taxon>
        <taxon>Vertebrata</taxon>
        <taxon>Euteleostomi</taxon>
        <taxon>Actinopterygii</taxon>
        <taxon>Neopterygii</taxon>
        <taxon>Teleostei</taxon>
        <taxon>Ostariophysi</taxon>
        <taxon>Cypriniformes</taxon>
        <taxon>Nemacheilidae</taxon>
        <taxon>Triplophysa</taxon>
    </lineage>
</organism>
<keyword evidence="9" id="KW-0064">Aspartyl protease</keyword>
<evidence type="ECO:0000256" key="13">
    <source>
        <dbReference type="ARBA" id="ARBA00022908"/>
    </source>
</evidence>
<dbReference type="Pfam" id="PF00385">
    <property type="entry name" value="Chromo"/>
    <property type="match status" value="1"/>
</dbReference>
<dbReference type="GO" id="GO:0006310">
    <property type="term" value="P:DNA recombination"/>
    <property type="evidence" value="ECO:0007669"/>
    <property type="project" value="UniProtKB-KW"/>
</dbReference>
<evidence type="ECO:0000259" key="21">
    <source>
        <dbReference type="PROSITE" id="PS50878"/>
    </source>
</evidence>
<feature type="domain" description="Integrase catalytic" evidence="22">
    <location>
        <begin position="740"/>
        <end position="899"/>
    </location>
</feature>
<dbReference type="GO" id="GO:0004523">
    <property type="term" value="F:RNA-DNA hybrid ribonuclease activity"/>
    <property type="evidence" value="ECO:0007669"/>
    <property type="project" value="UniProtKB-EC"/>
</dbReference>
<dbReference type="Pfam" id="PF00665">
    <property type="entry name" value="rve"/>
    <property type="match status" value="1"/>
</dbReference>
<dbReference type="PANTHER" id="PTHR37984">
    <property type="entry name" value="PROTEIN CBG26694"/>
    <property type="match status" value="1"/>
</dbReference>
<keyword evidence="11" id="KW-0378">Hydrolase</keyword>
<dbReference type="GO" id="GO:0046872">
    <property type="term" value="F:metal ion binding"/>
    <property type="evidence" value="ECO:0007669"/>
    <property type="project" value="UniProtKB-KW"/>
</dbReference>
<dbReference type="PANTHER" id="PTHR37984:SF5">
    <property type="entry name" value="PROTEIN NYNRIN-LIKE"/>
    <property type="match status" value="1"/>
</dbReference>
<evidence type="ECO:0000256" key="8">
    <source>
        <dbReference type="ARBA" id="ARBA00022723"/>
    </source>
</evidence>
<dbReference type="InterPro" id="IPR056924">
    <property type="entry name" value="SH3_Tf2-1"/>
</dbReference>
<keyword evidence="14" id="KW-0695">RNA-directed DNA polymerase</keyword>
<dbReference type="Gene3D" id="3.30.420.10">
    <property type="entry name" value="Ribonuclease H-like superfamily/Ribonuclease H"/>
    <property type="match status" value="1"/>
</dbReference>
<protein>
    <recommendedName>
        <fullName evidence="18">Gypsy retrotransposon integrase-like protein 1</fullName>
        <ecNumber evidence="3">3.1.26.4</ecNumber>
    </recommendedName>
</protein>
<dbReference type="CDD" id="cd01647">
    <property type="entry name" value="RT_LTR"/>
    <property type="match status" value="1"/>
</dbReference>
<feature type="region of interest" description="Disordered" evidence="19">
    <location>
        <begin position="93"/>
        <end position="121"/>
    </location>
</feature>
<dbReference type="Gene3D" id="2.40.50.40">
    <property type="match status" value="1"/>
</dbReference>
<evidence type="ECO:0000256" key="11">
    <source>
        <dbReference type="ARBA" id="ARBA00022801"/>
    </source>
</evidence>
<dbReference type="Gene3D" id="1.10.340.70">
    <property type="match status" value="1"/>
</dbReference>
<evidence type="ECO:0000256" key="9">
    <source>
        <dbReference type="ARBA" id="ARBA00022750"/>
    </source>
</evidence>
<evidence type="ECO:0000256" key="5">
    <source>
        <dbReference type="ARBA" id="ARBA00022679"/>
    </source>
</evidence>
<evidence type="ECO:0000259" key="22">
    <source>
        <dbReference type="PROSITE" id="PS50994"/>
    </source>
</evidence>
<evidence type="ECO:0000259" key="20">
    <source>
        <dbReference type="PROSITE" id="PS50013"/>
    </source>
</evidence>
<keyword evidence="8" id="KW-0479">Metal-binding</keyword>
<dbReference type="Pfam" id="PF03732">
    <property type="entry name" value="Retrotrans_gag"/>
    <property type="match status" value="1"/>
</dbReference>
<keyword evidence="6" id="KW-0548">Nucleotidyltransferase</keyword>
<dbReference type="InterPro" id="IPR023780">
    <property type="entry name" value="Chromo_domain"/>
</dbReference>
<dbReference type="SUPFAM" id="SSF56672">
    <property type="entry name" value="DNA/RNA polymerases"/>
    <property type="match status" value="1"/>
</dbReference>
<dbReference type="InterPro" id="IPR041588">
    <property type="entry name" value="Integrase_H2C2"/>
</dbReference>
<evidence type="ECO:0000256" key="17">
    <source>
        <dbReference type="ARBA" id="ARBA00023172"/>
    </source>
</evidence>
<dbReference type="InterPro" id="IPR012337">
    <property type="entry name" value="RNaseH-like_sf"/>
</dbReference>
<evidence type="ECO:0000256" key="15">
    <source>
        <dbReference type="ARBA" id="ARBA00022932"/>
    </source>
</evidence>
<dbReference type="GO" id="GO:0006508">
    <property type="term" value="P:proteolysis"/>
    <property type="evidence" value="ECO:0007669"/>
    <property type="project" value="UniProtKB-KW"/>
</dbReference>
<keyword evidence="16" id="KW-0238">DNA-binding</keyword>
<dbReference type="EC" id="3.1.26.4" evidence="3"/>
<evidence type="ECO:0000256" key="6">
    <source>
        <dbReference type="ARBA" id="ARBA00022695"/>
    </source>
</evidence>
<dbReference type="GO" id="GO:0015074">
    <property type="term" value="P:DNA integration"/>
    <property type="evidence" value="ECO:0007669"/>
    <property type="project" value="UniProtKB-KW"/>
</dbReference>
<evidence type="ECO:0000256" key="1">
    <source>
        <dbReference type="ARBA" id="ARBA00004123"/>
    </source>
</evidence>
<evidence type="ECO:0000256" key="16">
    <source>
        <dbReference type="ARBA" id="ARBA00023125"/>
    </source>
</evidence>
<dbReference type="GO" id="GO:0003964">
    <property type="term" value="F:RNA-directed DNA polymerase activity"/>
    <property type="evidence" value="ECO:0007669"/>
    <property type="project" value="UniProtKB-KW"/>
</dbReference>
<proteinExistence type="inferred from homology"/>
<evidence type="ECO:0000313" key="24">
    <source>
        <dbReference type="Proteomes" id="UP001059041"/>
    </source>
</evidence>
<feature type="domain" description="Reverse transcriptase" evidence="21">
    <location>
        <begin position="222"/>
        <end position="401"/>
    </location>
</feature>
<dbReference type="EMBL" id="JAFHDT010000006">
    <property type="protein sequence ID" value="KAI7808450.1"/>
    <property type="molecule type" value="Genomic_DNA"/>
</dbReference>
<accession>A0A9W8C651</accession>
<dbReference type="PROSITE" id="PS50878">
    <property type="entry name" value="RT_POL"/>
    <property type="match status" value="1"/>
</dbReference>
<dbReference type="InterPro" id="IPR050951">
    <property type="entry name" value="Retrovirus_Pol_polyprotein"/>
</dbReference>
<comment type="subcellular location">
    <subcellularLocation>
        <location evidence="1">Nucleus</location>
    </subcellularLocation>
</comment>
<dbReference type="CDD" id="cd09274">
    <property type="entry name" value="RNase_HI_RT_Ty3"/>
    <property type="match status" value="1"/>
</dbReference>
<dbReference type="InterPro" id="IPR000953">
    <property type="entry name" value="Chromo/chromo_shadow_dom"/>
</dbReference>
<dbReference type="InterPro" id="IPR043502">
    <property type="entry name" value="DNA/RNA_pol_sf"/>
</dbReference>
<dbReference type="GO" id="GO:0005634">
    <property type="term" value="C:nucleus"/>
    <property type="evidence" value="ECO:0007669"/>
    <property type="project" value="UniProtKB-SubCell"/>
</dbReference>
<dbReference type="InterPro" id="IPR001584">
    <property type="entry name" value="Integrase_cat-core"/>
</dbReference>
<dbReference type="Pfam" id="PF17921">
    <property type="entry name" value="Integrase_H2C2"/>
    <property type="match status" value="1"/>
</dbReference>
<dbReference type="FunFam" id="3.30.70.270:FF:000020">
    <property type="entry name" value="Transposon Tf2-6 polyprotein-like Protein"/>
    <property type="match status" value="1"/>
</dbReference>
<dbReference type="InterPro" id="IPR036397">
    <property type="entry name" value="RNaseH_sf"/>
</dbReference>
<dbReference type="Gene3D" id="3.10.20.370">
    <property type="match status" value="1"/>
</dbReference>
<dbReference type="SMART" id="SM00298">
    <property type="entry name" value="CHROMO"/>
    <property type="match status" value="1"/>
</dbReference>
<dbReference type="Gene3D" id="3.30.70.270">
    <property type="match status" value="2"/>
</dbReference>
<dbReference type="SUPFAM" id="SSF53098">
    <property type="entry name" value="Ribonuclease H-like"/>
    <property type="match status" value="1"/>
</dbReference>
<evidence type="ECO:0000313" key="23">
    <source>
        <dbReference type="EMBL" id="KAI7808450.1"/>
    </source>
</evidence>
<keyword evidence="7" id="KW-0540">Nuclease</keyword>
<dbReference type="FunFam" id="3.30.420.10:FF:000032">
    <property type="entry name" value="Retrovirus-related Pol polyprotein from transposon 297-like Protein"/>
    <property type="match status" value="1"/>
</dbReference>
<name>A0A9W8C651_TRIRA</name>
<evidence type="ECO:0000256" key="19">
    <source>
        <dbReference type="SAM" id="MobiDB-lite"/>
    </source>
</evidence>
<evidence type="ECO:0000256" key="4">
    <source>
        <dbReference type="ARBA" id="ARBA00022670"/>
    </source>
</evidence>
<keyword evidence="12" id="KW-0460">Magnesium</keyword>
<dbReference type="GO" id="GO:0003677">
    <property type="term" value="F:DNA binding"/>
    <property type="evidence" value="ECO:0007669"/>
    <property type="project" value="UniProtKB-KW"/>
</dbReference>
<gene>
    <name evidence="23" type="ORF">IRJ41_005107</name>
</gene>
<dbReference type="FunFam" id="3.10.20.370:FF:000003">
    <property type="entry name" value="Transposon Tf2-6 polyprotein"/>
    <property type="match status" value="1"/>
</dbReference>
<evidence type="ECO:0000256" key="2">
    <source>
        <dbReference type="ARBA" id="ARBA00010879"/>
    </source>
</evidence>
<dbReference type="InterPro" id="IPR005162">
    <property type="entry name" value="Retrotrans_gag_dom"/>
</dbReference>
<dbReference type="SUPFAM" id="SSF54160">
    <property type="entry name" value="Chromo domain-like"/>
    <property type="match status" value="1"/>
</dbReference>
<dbReference type="GO" id="GO:0003887">
    <property type="term" value="F:DNA-directed DNA polymerase activity"/>
    <property type="evidence" value="ECO:0007669"/>
    <property type="project" value="UniProtKB-KW"/>
</dbReference>
<dbReference type="Pfam" id="PF17917">
    <property type="entry name" value="RT_RNaseH"/>
    <property type="match status" value="1"/>
</dbReference>
<evidence type="ECO:0000256" key="14">
    <source>
        <dbReference type="ARBA" id="ARBA00022918"/>
    </source>
</evidence>